<dbReference type="Pfam" id="PF00696">
    <property type="entry name" value="AA_kinase"/>
    <property type="match status" value="1"/>
</dbReference>
<keyword evidence="3 8" id="KW-0641">Proline biosynthesis</keyword>
<gene>
    <name evidence="8 10" type="primary">proB</name>
    <name evidence="10" type="ORF">Pan44_13980</name>
</gene>
<comment type="catalytic activity">
    <reaction evidence="8">
        <text>L-glutamate + ATP = L-glutamyl 5-phosphate + ADP</text>
        <dbReference type="Rhea" id="RHEA:14877"/>
        <dbReference type="ChEBI" id="CHEBI:29985"/>
        <dbReference type="ChEBI" id="CHEBI:30616"/>
        <dbReference type="ChEBI" id="CHEBI:58274"/>
        <dbReference type="ChEBI" id="CHEBI:456216"/>
        <dbReference type="EC" id="2.7.2.11"/>
    </reaction>
</comment>
<comment type="pathway">
    <text evidence="8">Amino-acid biosynthesis; L-proline biosynthesis; L-glutamate 5-semialdehyde from L-glutamate: step 1/2.</text>
</comment>
<dbReference type="InterPro" id="IPR036393">
    <property type="entry name" value="AceGlu_kinase-like_sf"/>
</dbReference>
<dbReference type="EC" id="2.7.2.11" evidence="8"/>
<feature type="binding site" evidence="8">
    <location>
        <position position="19"/>
    </location>
    <ligand>
        <name>ATP</name>
        <dbReference type="ChEBI" id="CHEBI:30616"/>
    </ligand>
</feature>
<dbReference type="GO" id="GO:0005829">
    <property type="term" value="C:cytosol"/>
    <property type="evidence" value="ECO:0007669"/>
    <property type="project" value="TreeGrafter"/>
</dbReference>
<dbReference type="SUPFAM" id="SSF88697">
    <property type="entry name" value="PUA domain-like"/>
    <property type="match status" value="1"/>
</dbReference>
<dbReference type="InterPro" id="IPR036974">
    <property type="entry name" value="PUA_sf"/>
</dbReference>
<dbReference type="UniPathway" id="UPA00098">
    <property type="reaction ID" value="UER00359"/>
</dbReference>
<dbReference type="PRINTS" id="PR00474">
    <property type="entry name" value="GLU5KINASE"/>
</dbReference>
<dbReference type="CDD" id="cd21157">
    <property type="entry name" value="PUA_G5K"/>
    <property type="match status" value="1"/>
</dbReference>
<evidence type="ECO:0000256" key="1">
    <source>
        <dbReference type="ARBA" id="ARBA00022490"/>
    </source>
</evidence>
<evidence type="ECO:0000256" key="4">
    <source>
        <dbReference type="ARBA" id="ARBA00022679"/>
    </source>
</evidence>
<keyword evidence="11" id="KW-1185">Reference proteome</keyword>
<dbReference type="Proteomes" id="UP000315700">
    <property type="component" value="Chromosome"/>
</dbReference>
<dbReference type="SMART" id="SM00359">
    <property type="entry name" value="PUA"/>
    <property type="match status" value="1"/>
</dbReference>
<dbReference type="AlphaFoldDB" id="A0A517SB63"/>
<dbReference type="SUPFAM" id="SSF53633">
    <property type="entry name" value="Carbamate kinase-like"/>
    <property type="match status" value="1"/>
</dbReference>
<accession>A0A517SB63</accession>
<dbReference type="RefSeq" id="WP_145028556.1">
    <property type="nucleotide sequence ID" value="NZ_CP036271.1"/>
</dbReference>
<evidence type="ECO:0000256" key="2">
    <source>
        <dbReference type="ARBA" id="ARBA00022605"/>
    </source>
</evidence>
<dbReference type="CDD" id="cd04242">
    <property type="entry name" value="AAK_G5K_ProB"/>
    <property type="match status" value="1"/>
</dbReference>
<protein>
    <recommendedName>
        <fullName evidence="8">Glutamate 5-kinase</fullName>
        <ecNumber evidence="8">2.7.2.11</ecNumber>
    </recommendedName>
    <alternativeName>
        <fullName evidence="8">Gamma-glutamyl kinase</fullName>
        <shortName evidence="8">GK</shortName>
    </alternativeName>
</protein>
<dbReference type="HAMAP" id="MF_00456">
    <property type="entry name" value="ProB"/>
    <property type="match status" value="1"/>
</dbReference>
<dbReference type="NCBIfam" id="TIGR01027">
    <property type="entry name" value="proB"/>
    <property type="match status" value="1"/>
</dbReference>
<comment type="caution">
    <text evidence="8">Lacks conserved residue(s) required for the propagation of feature annotation.</text>
</comment>
<comment type="function">
    <text evidence="8">Catalyzes the transfer of a phosphate group to glutamate to form L-glutamate 5-phosphate.</text>
</comment>
<dbReference type="OrthoDB" id="9804434at2"/>
<dbReference type="GO" id="GO:0004349">
    <property type="term" value="F:glutamate 5-kinase activity"/>
    <property type="evidence" value="ECO:0007669"/>
    <property type="project" value="UniProtKB-UniRule"/>
</dbReference>
<keyword evidence="5 8" id="KW-0547">Nucleotide-binding</keyword>
<dbReference type="PROSITE" id="PS50890">
    <property type="entry name" value="PUA"/>
    <property type="match status" value="1"/>
</dbReference>
<dbReference type="Gene3D" id="3.40.1160.10">
    <property type="entry name" value="Acetylglutamate kinase-like"/>
    <property type="match status" value="1"/>
</dbReference>
<evidence type="ECO:0000313" key="10">
    <source>
        <dbReference type="EMBL" id="QDT53381.1"/>
    </source>
</evidence>
<dbReference type="InterPro" id="IPR001057">
    <property type="entry name" value="Glu/AcGlu_kinase"/>
</dbReference>
<evidence type="ECO:0000259" key="9">
    <source>
        <dbReference type="SMART" id="SM00359"/>
    </source>
</evidence>
<dbReference type="GO" id="GO:0005524">
    <property type="term" value="F:ATP binding"/>
    <property type="evidence" value="ECO:0007669"/>
    <property type="project" value="UniProtKB-KW"/>
</dbReference>
<keyword evidence="6 8" id="KW-0418">Kinase</keyword>
<evidence type="ECO:0000256" key="5">
    <source>
        <dbReference type="ARBA" id="ARBA00022741"/>
    </source>
</evidence>
<evidence type="ECO:0000256" key="6">
    <source>
        <dbReference type="ARBA" id="ARBA00022777"/>
    </source>
</evidence>
<dbReference type="InterPro" id="IPR005715">
    <property type="entry name" value="Glu_5kinase/COase_Synthase"/>
</dbReference>
<proteinExistence type="inferred from homology"/>
<feature type="binding site" evidence="8">
    <location>
        <position position="59"/>
    </location>
    <ligand>
        <name>substrate</name>
    </ligand>
</feature>
<dbReference type="Gene3D" id="2.30.130.10">
    <property type="entry name" value="PUA domain"/>
    <property type="match status" value="1"/>
</dbReference>
<dbReference type="EMBL" id="CP036271">
    <property type="protein sequence ID" value="QDT53381.1"/>
    <property type="molecule type" value="Genomic_DNA"/>
</dbReference>
<dbReference type="PANTHER" id="PTHR43654:SF1">
    <property type="entry name" value="ISOPENTENYL PHOSPHATE KINASE"/>
    <property type="match status" value="1"/>
</dbReference>
<evidence type="ECO:0000256" key="8">
    <source>
        <dbReference type="HAMAP-Rule" id="MF_00456"/>
    </source>
</evidence>
<dbReference type="InterPro" id="IPR041739">
    <property type="entry name" value="G5K_ProB"/>
</dbReference>
<keyword evidence="4 8" id="KW-0808">Transferase</keyword>
<feature type="binding site" evidence="8">
    <location>
        <position position="158"/>
    </location>
    <ligand>
        <name>substrate</name>
    </ligand>
</feature>
<dbReference type="Pfam" id="PF01472">
    <property type="entry name" value="PUA"/>
    <property type="match status" value="1"/>
</dbReference>
<keyword evidence="1 8" id="KW-0963">Cytoplasm</keyword>
<dbReference type="GO" id="GO:0003723">
    <property type="term" value="F:RNA binding"/>
    <property type="evidence" value="ECO:0007669"/>
    <property type="project" value="InterPro"/>
</dbReference>
<dbReference type="InterPro" id="IPR001048">
    <property type="entry name" value="Asp/Glu/Uridylate_kinase"/>
</dbReference>
<dbReference type="FunFam" id="3.40.1160.10:FF:000018">
    <property type="entry name" value="Glutamate 5-kinase"/>
    <property type="match status" value="1"/>
</dbReference>
<dbReference type="InterPro" id="IPR015947">
    <property type="entry name" value="PUA-like_sf"/>
</dbReference>
<dbReference type="PANTHER" id="PTHR43654">
    <property type="entry name" value="GLUTAMATE 5-KINASE"/>
    <property type="match status" value="1"/>
</dbReference>
<dbReference type="GO" id="GO:0055129">
    <property type="term" value="P:L-proline biosynthetic process"/>
    <property type="evidence" value="ECO:0007669"/>
    <property type="project" value="UniProtKB-UniRule"/>
</dbReference>
<dbReference type="InterPro" id="IPR002478">
    <property type="entry name" value="PUA"/>
</dbReference>
<feature type="binding site" evidence="8">
    <location>
        <begin position="218"/>
        <end position="224"/>
    </location>
    <ligand>
        <name>ATP</name>
        <dbReference type="ChEBI" id="CHEBI:30616"/>
    </ligand>
</feature>
<keyword evidence="2 8" id="KW-0028">Amino-acid biosynthesis</keyword>
<feature type="binding site" evidence="8">
    <location>
        <position position="146"/>
    </location>
    <ligand>
        <name>substrate</name>
    </ligand>
</feature>
<sequence length="376" mass="40338">MSVSHRQQVFAASQAVVVKIGTNALSRPDDTLDVDRIHRLAEQLWAIRATGRRVVVVSSGAVGAGIGLLKLKGRPRDLPHVQAAAAAGQARLIRAYDEALQVHGVHAAQILLTANDFKHRTRYLNVRNTLHTLFEYPVIPIVNENDTVSISEIKFGDNDRLAAMVASLIEKPLLIILSVVDGLLDGDPSDPAARPLRLVENLKAVESLAGSSKSSRGTGGMKSKLESVRMATHTGTNVIIADGRMDGVLDRVTAGEELGTLFLSRKESVPAWKRWIGYTVTPRGALRLDEGAVRAVVEKGRSLLAIGVTGVDGDFSKGELVSLFDPSGHEFARGLSNFDARTAASIAGKRTEQVIEALGAGAYQEVIHRDNLTVMG</sequence>
<comment type="subcellular location">
    <subcellularLocation>
        <location evidence="8">Cytoplasm</location>
    </subcellularLocation>
</comment>
<evidence type="ECO:0000256" key="3">
    <source>
        <dbReference type="ARBA" id="ARBA00022650"/>
    </source>
</evidence>
<dbReference type="FunCoup" id="A0A517SB63">
    <property type="interactions" value="395"/>
</dbReference>
<dbReference type="PIRSF" id="PIRSF000729">
    <property type="entry name" value="GK"/>
    <property type="match status" value="1"/>
</dbReference>
<dbReference type="InParanoid" id="A0A517SB63"/>
<feature type="domain" description="PUA" evidence="9">
    <location>
        <begin position="284"/>
        <end position="368"/>
    </location>
</feature>
<name>A0A517SB63_9PLAN</name>
<organism evidence="10 11">
    <name type="scientific">Caulifigura coniformis</name>
    <dbReference type="NCBI Taxonomy" id="2527983"/>
    <lineage>
        <taxon>Bacteria</taxon>
        <taxon>Pseudomonadati</taxon>
        <taxon>Planctomycetota</taxon>
        <taxon>Planctomycetia</taxon>
        <taxon>Planctomycetales</taxon>
        <taxon>Planctomycetaceae</taxon>
        <taxon>Caulifigura</taxon>
    </lineage>
</organism>
<keyword evidence="7 8" id="KW-0067">ATP-binding</keyword>
<evidence type="ECO:0000313" key="11">
    <source>
        <dbReference type="Proteomes" id="UP000315700"/>
    </source>
</evidence>
<evidence type="ECO:0000256" key="7">
    <source>
        <dbReference type="ARBA" id="ARBA00022840"/>
    </source>
</evidence>
<dbReference type="KEGG" id="ccos:Pan44_13980"/>
<dbReference type="InterPro" id="IPR011529">
    <property type="entry name" value="Glu_5kinase"/>
</dbReference>
<comment type="similarity">
    <text evidence="8">Belongs to the glutamate 5-kinase family.</text>
</comment>
<reference evidence="10 11" key="1">
    <citation type="submission" date="2019-02" db="EMBL/GenBank/DDBJ databases">
        <title>Deep-cultivation of Planctomycetes and their phenomic and genomic characterization uncovers novel biology.</title>
        <authorList>
            <person name="Wiegand S."/>
            <person name="Jogler M."/>
            <person name="Boedeker C."/>
            <person name="Pinto D."/>
            <person name="Vollmers J."/>
            <person name="Rivas-Marin E."/>
            <person name="Kohn T."/>
            <person name="Peeters S.H."/>
            <person name="Heuer A."/>
            <person name="Rast P."/>
            <person name="Oberbeckmann S."/>
            <person name="Bunk B."/>
            <person name="Jeske O."/>
            <person name="Meyerdierks A."/>
            <person name="Storesund J.E."/>
            <person name="Kallscheuer N."/>
            <person name="Luecker S."/>
            <person name="Lage O.M."/>
            <person name="Pohl T."/>
            <person name="Merkel B.J."/>
            <person name="Hornburger P."/>
            <person name="Mueller R.-W."/>
            <person name="Bruemmer F."/>
            <person name="Labrenz M."/>
            <person name="Spormann A.M."/>
            <person name="Op den Camp H."/>
            <person name="Overmann J."/>
            <person name="Amann R."/>
            <person name="Jetten M.S.M."/>
            <person name="Mascher T."/>
            <person name="Medema M.H."/>
            <person name="Devos D.P."/>
            <person name="Kaster A.-K."/>
            <person name="Ovreas L."/>
            <person name="Rohde M."/>
            <person name="Galperin M.Y."/>
            <person name="Jogler C."/>
        </authorList>
    </citation>
    <scope>NUCLEOTIDE SEQUENCE [LARGE SCALE GENOMIC DNA]</scope>
    <source>
        <strain evidence="10 11">Pan44</strain>
    </source>
</reference>